<name>A0A5E7WJA1_PSEFL</name>
<dbReference type="EMBL" id="CABVGZ010000038">
    <property type="protein sequence ID" value="VVN05130.1"/>
    <property type="molecule type" value="Genomic_DNA"/>
</dbReference>
<dbReference type="AlphaFoldDB" id="A0A5E7WJA1"/>
<proteinExistence type="predicted"/>
<dbReference type="Proteomes" id="UP000326241">
    <property type="component" value="Unassembled WGS sequence"/>
</dbReference>
<evidence type="ECO:0000313" key="1">
    <source>
        <dbReference type="EMBL" id="VVN05130.1"/>
    </source>
</evidence>
<evidence type="ECO:0000313" key="2">
    <source>
        <dbReference type="Proteomes" id="UP000326241"/>
    </source>
</evidence>
<accession>A0A5E7WJA1</accession>
<reference evidence="1 2" key="1">
    <citation type="submission" date="2019-09" db="EMBL/GenBank/DDBJ databases">
        <authorList>
            <person name="Chandra G."/>
            <person name="Truman W A."/>
        </authorList>
    </citation>
    <scope>NUCLEOTIDE SEQUENCE [LARGE SCALE GENOMIC DNA]</scope>
    <source>
        <strain evidence="1">PS624</strain>
    </source>
</reference>
<organism evidence="1 2">
    <name type="scientific">Pseudomonas fluorescens</name>
    <dbReference type="NCBI Taxonomy" id="294"/>
    <lineage>
        <taxon>Bacteria</taxon>
        <taxon>Pseudomonadati</taxon>
        <taxon>Pseudomonadota</taxon>
        <taxon>Gammaproteobacteria</taxon>
        <taxon>Pseudomonadales</taxon>
        <taxon>Pseudomonadaceae</taxon>
        <taxon>Pseudomonas</taxon>
    </lineage>
</organism>
<gene>
    <name evidence="1" type="ORF">PS624_03534</name>
</gene>
<protein>
    <submittedName>
        <fullName evidence="1">Uncharacterized protein</fullName>
    </submittedName>
</protein>
<sequence>MHSKEEPIALTTFMKPEQELDPLKVASRGAIKRQATVF</sequence>